<keyword evidence="1" id="KW-0812">Transmembrane</keyword>
<dbReference type="InterPro" id="IPR036412">
    <property type="entry name" value="HAD-like_sf"/>
</dbReference>
<sequence>MNNSTIISTKEEIGPVPKLLSPALHYYDLDGTLSSLNSTFDFIYGYLKNKRKYVRLFLGKSIALFLILTKTYHPVKSRSLLINIYFWNLKTDTLEEYFENVYKPVFLKSLTSLGRSLLNETDKADVMLTGCTEIPAKKIASLFGFKEVISTEFYYNNGKIKGIKTDTYGNFKVKHLLKRKERMIYYTDDLRSEKSLIAIMDEIVEV</sequence>
<keyword evidence="1" id="KW-0472">Membrane</keyword>
<evidence type="ECO:0000313" key="3">
    <source>
        <dbReference type="Proteomes" id="UP001248819"/>
    </source>
</evidence>
<keyword evidence="3" id="KW-1185">Reference proteome</keyword>
<protein>
    <submittedName>
        <fullName evidence="2">HAD family hydrolase</fullName>
        <ecNumber evidence="2">3.1.3.-</ecNumber>
    </submittedName>
</protein>
<dbReference type="EMBL" id="JAVRHP010000043">
    <property type="protein sequence ID" value="MDT0650414.1"/>
    <property type="molecule type" value="Genomic_DNA"/>
</dbReference>
<accession>A0ABU3CVN9</accession>
<keyword evidence="2" id="KW-0378">Hydrolase</keyword>
<dbReference type="GO" id="GO:0016787">
    <property type="term" value="F:hydrolase activity"/>
    <property type="evidence" value="ECO:0007669"/>
    <property type="project" value="UniProtKB-KW"/>
</dbReference>
<dbReference type="Pfam" id="PF12710">
    <property type="entry name" value="HAD"/>
    <property type="match status" value="1"/>
</dbReference>
<organism evidence="2 3">
    <name type="scientific">Autumnicola edwardsiae</name>
    <dbReference type="NCBI Taxonomy" id="3075594"/>
    <lineage>
        <taxon>Bacteria</taxon>
        <taxon>Pseudomonadati</taxon>
        <taxon>Bacteroidota</taxon>
        <taxon>Flavobacteriia</taxon>
        <taxon>Flavobacteriales</taxon>
        <taxon>Flavobacteriaceae</taxon>
        <taxon>Autumnicola</taxon>
    </lineage>
</organism>
<dbReference type="Gene3D" id="1.20.1440.100">
    <property type="entry name" value="SG protein - dephosphorylation function"/>
    <property type="match status" value="1"/>
</dbReference>
<dbReference type="Proteomes" id="UP001248819">
    <property type="component" value="Unassembled WGS sequence"/>
</dbReference>
<reference evidence="2 3" key="1">
    <citation type="submission" date="2023-09" db="EMBL/GenBank/DDBJ databases">
        <authorList>
            <person name="Rey-Velasco X."/>
        </authorList>
    </citation>
    <scope>NUCLEOTIDE SEQUENCE [LARGE SCALE GENOMIC DNA]</scope>
    <source>
        <strain evidence="2 3">F297</strain>
    </source>
</reference>
<evidence type="ECO:0000256" key="1">
    <source>
        <dbReference type="SAM" id="Phobius"/>
    </source>
</evidence>
<gene>
    <name evidence="2" type="ORF">RM529_09670</name>
</gene>
<comment type="caution">
    <text evidence="2">The sequence shown here is derived from an EMBL/GenBank/DDBJ whole genome shotgun (WGS) entry which is preliminary data.</text>
</comment>
<dbReference type="RefSeq" id="WP_311484595.1">
    <property type="nucleotide sequence ID" value="NZ_JAVRHP010000043.1"/>
</dbReference>
<dbReference type="InterPro" id="IPR023214">
    <property type="entry name" value="HAD_sf"/>
</dbReference>
<dbReference type="Gene3D" id="3.40.50.1000">
    <property type="entry name" value="HAD superfamily/HAD-like"/>
    <property type="match status" value="1"/>
</dbReference>
<keyword evidence="1" id="KW-1133">Transmembrane helix</keyword>
<name>A0ABU3CVN9_9FLAO</name>
<dbReference type="SUPFAM" id="SSF56784">
    <property type="entry name" value="HAD-like"/>
    <property type="match status" value="1"/>
</dbReference>
<feature type="transmembrane region" description="Helical" evidence="1">
    <location>
        <begin position="53"/>
        <end position="72"/>
    </location>
</feature>
<evidence type="ECO:0000313" key="2">
    <source>
        <dbReference type="EMBL" id="MDT0650414.1"/>
    </source>
</evidence>
<proteinExistence type="predicted"/>
<dbReference type="EC" id="3.1.3.-" evidence="2"/>